<keyword evidence="5 11" id="KW-0540">Nuclease</keyword>
<dbReference type="GeneID" id="111181811"/>
<proteinExistence type="inferred from homology"/>
<organism evidence="14 15">
    <name type="scientific">Delphinapterus leucas</name>
    <name type="common">Beluga whale</name>
    <dbReference type="NCBI Taxonomy" id="9749"/>
    <lineage>
        <taxon>Eukaryota</taxon>
        <taxon>Metazoa</taxon>
        <taxon>Chordata</taxon>
        <taxon>Craniata</taxon>
        <taxon>Vertebrata</taxon>
        <taxon>Euteleostomi</taxon>
        <taxon>Mammalia</taxon>
        <taxon>Eutheria</taxon>
        <taxon>Laurasiatheria</taxon>
        <taxon>Artiodactyla</taxon>
        <taxon>Whippomorpha</taxon>
        <taxon>Cetacea</taxon>
        <taxon>Odontoceti</taxon>
        <taxon>Monodontidae</taxon>
        <taxon>Delphinapterus</taxon>
    </lineage>
</organism>
<dbReference type="InterPro" id="IPR036816">
    <property type="entry name" value="RNaseA-like_dom_sf"/>
</dbReference>
<evidence type="ECO:0000313" key="14">
    <source>
        <dbReference type="Proteomes" id="UP000248483"/>
    </source>
</evidence>
<evidence type="ECO:0000256" key="8">
    <source>
        <dbReference type="ARBA" id="ARBA00022801"/>
    </source>
</evidence>
<keyword evidence="9" id="KW-1015">Disulfide bond</keyword>
<dbReference type="Gene3D" id="3.10.130.10">
    <property type="entry name" value="Ribonuclease A-like domain"/>
    <property type="match status" value="1"/>
</dbReference>
<protein>
    <submittedName>
        <fullName evidence="15">Angiogenin isoform X1</fullName>
    </submittedName>
</protein>
<keyword evidence="12" id="KW-1133">Transmembrane helix</keyword>
<keyword evidence="10" id="KW-0539">Nucleus</keyword>
<accession>A0A2Y9PKR6</accession>
<comment type="subcellular location">
    <subcellularLocation>
        <location evidence="1">Nucleus</location>
        <location evidence="1">Nucleolus</location>
    </subcellularLocation>
    <subcellularLocation>
        <location evidence="2">Secreted</location>
    </subcellularLocation>
</comment>
<comment type="similarity">
    <text evidence="3 11">Belongs to the pancreatic ribonuclease family.</text>
</comment>
<dbReference type="PROSITE" id="PS00127">
    <property type="entry name" value="RNASE_PANCREATIC"/>
    <property type="match status" value="1"/>
</dbReference>
<keyword evidence="6" id="KW-0732">Signal</keyword>
<feature type="transmembrane region" description="Helical" evidence="12">
    <location>
        <begin position="78"/>
        <end position="101"/>
    </location>
</feature>
<evidence type="ECO:0000256" key="4">
    <source>
        <dbReference type="ARBA" id="ARBA00022525"/>
    </source>
</evidence>
<dbReference type="PANTHER" id="PTHR11437">
    <property type="entry name" value="RIBONUCLEASE"/>
    <property type="match status" value="1"/>
</dbReference>
<keyword evidence="12" id="KW-0812">Transmembrane</keyword>
<dbReference type="InterPro" id="IPR001427">
    <property type="entry name" value="RNaseA"/>
</dbReference>
<keyword evidence="7 11" id="KW-0255">Endonuclease</keyword>
<dbReference type="Proteomes" id="UP000248483">
    <property type="component" value="Unplaced"/>
</dbReference>
<dbReference type="PANTHER" id="PTHR11437:SF60">
    <property type="entry name" value="ANGIOGENIN"/>
    <property type="match status" value="1"/>
</dbReference>
<name>A0A2Y9PKR6_DELLE</name>
<evidence type="ECO:0000256" key="5">
    <source>
        <dbReference type="ARBA" id="ARBA00022722"/>
    </source>
</evidence>
<dbReference type="SUPFAM" id="SSF54076">
    <property type="entry name" value="RNase A-like"/>
    <property type="match status" value="1"/>
</dbReference>
<dbReference type="GO" id="GO:0005730">
    <property type="term" value="C:nucleolus"/>
    <property type="evidence" value="ECO:0007669"/>
    <property type="project" value="UniProtKB-SubCell"/>
</dbReference>
<dbReference type="GO" id="GO:0004540">
    <property type="term" value="F:RNA nuclease activity"/>
    <property type="evidence" value="ECO:0007669"/>
    <property type="project" value="TreeGrafter"/>
</dbReference>
<dbReference type="PRINTS" id="PR00794">
    <property type="entry name" value="RIBONUCLEASE"/>
</dbReference>
<dbReference type="GO" id="GO:0061844">
    <property type="term" value="P:antimicrobial humoral immune response mediated by antimicrobial peptide"/>
    <property type="evidence" value="ECO:0007669"/>
    <property type="project" value="TreeGrafter"/>
</dbReference>
<evidence type="ECO:0000256" key="12">
    <source>
        <dbReference type="SAM" id="Phobius"/>
    </source>
</evidence>
<sequence length="225" mass="25753">MPASEAGPGGRRLLGETGRGLNYKKACTPTLLSSAFLPAPHRPHWEEEAGEKQTRLFPPFYLFLQTCSEAEELLLKEMVMFLSPLFFVFMLGLGLTPLTLAQDDRRYRHFLSQHYDRQPKGRDDRYCESIMKRRDLINPCKDVNTFIHGSRNDIKGICEDKNGEPYEGDLRISKSPFQITTCKHKGGSPRPPCKYRATRGYRVIVIGCENDWPTHFDESFIPPGQ</sequence>
<dbReference type="GO" id="GO:0050830">
    <property type="term" value="P:defense response to Gram-positive bacterium"/>
    <property type="evidence" value="ECO:0007669"/>
    <property type="project" value="TreeGrafter"/>
</dbReference>
<dbReference type="InParanoid" id="A0A2Y9PKR6"/>
<keyword evidence="8 11" id="KW-0378">Hydrolase</keyword>
<dbReference type="KEGG" id="dle:111181811"/>
<evidence type="ECO:0000256" key="9">
    <source>
        <dbReference type="ARBA" id="ARBA00023157"/>
    </source>
</evidence>
<keyword evidence="14" id="KW-1185">Reference proteome</keyword>
<evidence type="ECO:0000256" key="10">
    <source>
        <dbReference type="ARBA" id="ARBA00023242"/>
    </source>
</evidence>
<dbReference type="Pfam" id="PF00074">
    <property type="entry name" value="RnaseA"/>
    <property type="match status" value="1"/>
</dbReference>
<dbReference type="FunFam" id="3.10.130.10:FF:000001">
    <property type="entry name" value="Ribonuclease pancreatic"/>
    <property type="match status" value="1"/>
</dbReference>
<dbReference type="GO" id="GO:0019731">
    <property type="term" value="P:antibacterial humoral response"/>
    <property type="evidence" value="ECO:0007669"/>
    <property type="project" value="TreeGrafter"/>
</dbReference>
<dbReference type="SMART" id="SM00092">
    <property type="entry name" value="RNAse_Pc"/>
    <property type="match status" value="1"/>
</dbReference>
<evidence type="ECO:0000256" key="3">
    <source>
        <dbReference type="ARBA" id="ARBA00005600"/>
    </source>
</evidence>
<dbReference type="InterPro" id="IPR023412">
    <property type="entry name" value="RNaseA_domain"/>
</dbReference>
<keyword evidence="12" id="KW-0472">Membrane</keyword>
<evidence type="ECO:0000313" key="15">
    <source>
        <dbReference type="RefSeq" id="XP_022443298.1"/>
    </source>
</evidence>
<dbReference type="CDD" id="cd06265">
    <property type="entry name" value="RNase_A_canonical"/>
    <property type="match status" value="1"/>
</dbReference>
<dbReference type="GO" id="GO:0005615">
    <property type="term" value="C:extracellular space"/>
    <property type="evidence" value="ECO:0007669"/>
    <property type="project" value="TreeGrafter"/>
</dbReference>
<evidence type="ECO:0000256" key="6">
    <source>
        <dbReference type="ARBA" id="ARBA00022729"/>
    </source>
</evidence>
<evidence type="ECO:0000256" key="1">
    <source>
        <dbReference type="ARBA" id="ARBA00004604"/>
    </source>
</evidence>
<dbReference type="RefSeq" id="XP_022443298.1">
    <property type="nucleotide sequence ID" value="XM_022587590.1"/>
</dbReference>
<evidence type="ECO:0000256" key="7">
    <source>
        <dbReference type="ARBA" id="ARBA00022759"/>
    </source>
</evidence>
<evidence type="ECO:0000256" key="2">
    <source>
        <dbReference type="ARBA" id="ARBA00004613"/>
    </source>
</evidence>
<feature type="domain" description="Ribonuclease A-domain" evidence="13">
    <location>
        <begin position="103"/>
        <end position="220"/>
    </location>
</feature>
<reference evidence="15" key="1">
    <citation type="submission" date="2025-08" db="UniProtKB">
        <authorList>
            <consortium name="RefSeq"/>
        </authorList>
    </citation>
    <scope>IDENTIFICATION</scope>
    <source>
        <tissue evidence="15">Blood</tissue>
    </source>
</reference>
<dbReference type="GO" id="GO:0016787">
    <property type="term" value="F:hydrolase activity"/>
    <property type="evidence" value="ECO:0007669"/>
    <property type="project" value="UniProtKB-KW"/>
</dbReference>
<dbReference type="AlphaFoldDB" id="A0A2Y9PKR6"/>
<gene>
    <name evidence="15" type="primary">ANG</name>
</gene>
<dbReference type="GO" id="GO:0045087">
    <property type="term" value="P:innate immune response"/>
    <property type="evidence" value="ECO:0007669"/>
    <property type="project" value="TreeGrafter"/>
</dbReference>
<dbReference type="CTD" id="283"/>
<dbReference type="GO" id="GO:0001525">
    <property type="term" value="P:angiogenesis"/>
    <property type="evidence" value="ECO:0007669"/>
    <property type="project" value="TreeGrafter"/>
</dbReference>
<dbReference type="FunCoup" id="A0A2Y9PKR6">
    <property type="interactions" value="103"/>
</dbReference>
<keyword evidence="4" id="KW-0964">Secreted</keyword>
<dbReference type="InterPro" id="IPR023411">
    <property type="entry name" value="RNaseA_AS"/>
</dbReference>
<evidence type="ECO:0000256" key="11">
    <source>
        <dbReference type="RuleBase" id="RU000651"/>
    </source>
</evidence>
<dbReference type="GO" id="GO:0004519">
    <property type="term" value="F:endonuclease activity"/>
    <property type="evidence" value="ECO:0007669"/>
    <property type="project" value="UniProtKB-KW"/>
</dbReference>
<evidence type="ECO:0000259" key="13">
    <source>
        <dbReference type="SMART" id="SM00092"/>
    </source>
</evidence>
<dbReference type="GO" id="GO:0003676">
    <property type="term" value="F:nucleic acid binding"/>
    <property type="evidence" value="ECO:0007669"/>
    <property type="project" value="InterPro"/>
</dbReference>